<dbReference type="SUPFAM" id="SSF51905">
    <property type="entry name" value="FAD/NAD(P)-binding domain"/>
    <property type="match status" value="1"/>
</dbReference>
<keyword evidence="2" id="KW-0560">Oxidoreductase</keyword>
<dbReference type="EMBL" id="GG745388">
    <property type="protein sequence ID" value="KNE73118.1"/>
    <property type="molecule type" value="Genomic_DNA"/>
</dbReference>
<dbReference type="GO" id="GO:0003682">
    <property type="term" value="F:chromatin binding"/>
    <property type="evidence" value="ECO:0007669"/>
    <property type="project" value="TreeGrafter"/>
</dbReference>
<accession>A0A0L0TE26</accession>
<proteinExistence type="inferred from homology"/>
<dbReference type="PANTHER" id="PTHR10742:SF386">
    <property type="entry name" value="LYSINE-SPECIFIC HISTONE DEMETHYLASE 1A"/>
    <property type="match status" value="1"/>
</dbReference>
<dbReference type="STRING" id="578462.A0A0L0TE26"/>
<organism evidence="5 6">
    <name type="scientific">Allomyces macrogynus (strain ATCC 38327)</name>
    <name type="common">Allomyces javanicus var. macrogynus</name>
    <dbReference type="NCBI Taxonomy" id="578462"/>
    <lineage>
        <taxon>Eukaryota</taxon>
        <taxon>Fungi</taxon>
        <taxon>Fungi incertae sedis</taxon>
        <taxon>Blastocladiomycota</taxon>
        <taxon>Blastocladiomycetes</taxon>
        <taxon>Blastocladiales</taxon>
        <taxon>Blastocladiaceae</taxon>
        <taxon>Allomyces</taxon>
    </lineage>
</organism>
<feature type="region of interest" description="Disordered" evidence="3">
    <location>
        <begin position="1317"/>
        <end position="1369"/>
    </location>
</feature>
<dbReference type="SUPFAM" id="SSF54373">
    <property type="entry name" value="FAD-linked reductases, C-terminal domain"/>
    <property type="match status" value="1"/>
</dbReference>
<evidence type="ECO:0000256" key="2">
    <source>
        <dbReference type="ARBA" id="ARBA00023002"/>
    </source>
</evidence>
<feature type="compositionally biased region" description="Pro residues" evidence="3">
    <location>
        <begin position="1046"/>
        <end position="1057"/>
    </location>
</feature>
<dbReference type="Proteomes" id="UP000054350">
    <property type="component" value="Unassembled WGS sequence"/>
</dbReference>
<dbReference type="VEuPathDB" id="FungiDB:AMAG_17266"/>
<dbReference type="SUPFAM" id="SSF46689">
    <property type="entry name" value="Homeodomain-like"/>
    <property type="match status" value="1"/>
</dbReference>
<feature type="region of interest" description="Disordered" evidence="3">
    <location>
        <begin position="1382"/>
        <end position="1415"/>
    </location>
</feature>
<dbReference type="PANTHER" id="PTHR10742">
    <property type="entry name" value="FLAVIN MONOAMINE OXIDASE"/>
    <property type="match status" value="1"/>
</dbReference>
<dbReference type="Gene3D" id="3.50.50.60">
    <property type="entry name" value="FAD/NAD(P)-binding domain"/>
    <property type="match status" value="2"/>
</dbReference>
<feature type="compositionally biased region" description="Low complexity" evidence="3">
    <location>
        <begin position="514"/>
        <end position="523"/>
    </location>
</feature>
<evidence type="ECO:0000259" key="4">
    <source>
        <dbReference type="PROSITE" id="PS50934"/>
    </source>
</evidence>
<feature type="region of interest" description="Disordered" evidence="3">
    <location>
        <begin position="451"/>
        <end position="525"/>
    </location>
</feature>
<feature type="compositionally biased region" description="Low complexity" evidence="3">
    <location>
        <begin position="909"/>
        <end position="933"/>
    </location>
</feature>
<evidence type="ECO:0000313" key="6">
    <source>
        <dbReference type="Proteomes" id="UP000054350"/>
    </source>
</evidence>
<keyword evidence="6" id="KW-1185">Reference proteome</keyword>
<name>A0A0L0TE26_ALLM3</name>
<dbReference type="Pfam" id="PF01593">
    <property type="entry name" value="Amino_oxidase"/>
    <property type="match status" value="1"/>
</dbReference>
<dbReference type="GO" id="GO:0016491">
    <property type="term" value="F:oxidoreductase activity"/>
    <property type="evidence" value="ECO:0007669"/>
    <property type="project" value="UniProtKB-KW"/>
</dbReference>
<feature type="domain" description="SWIRM" evidence="4">
    <location>
        <begin position="203"/>
        <end position="298"/>
    </location>
</feature>
<reference evidence="6" key="2">
    <citation type="submission" date="2009-11" db="EMBL/GenBank/DDBJ databases">
        <title>The Genome Sequence of Allomyces macrogynus strain ATCC 38327.</title>
        <authorList>
            <consortium name="The Broad Institute Genome Sequencing Platform"/>
            <person name="Russ C."/>
            <person name="Cuomo C."/>
            <person name="Shea T."/>
            <person name="Young S.K."/>
            <person name="Zeng Q."/>
            <person name="Koehrsen M."/>
            <person name="Haas B."/>
            <person name="Borodovsky M."/>
            <person name="Guigo R."/>
            <person name="Alvarado L."/>
            <person name="Berlin A."/>
            <person name="Borenstein D."/>
            <person name="Chen Z."/>
            <person name="Engels R."/>
            <person name="Freedman E."/>
            <person name="Gellesch M."/>
            <person name="Goldberg J."/>
            <person name="Griggs A."/>
            <person name="Gujja S."/>
            <person name="Heiman D."/>
            <person name="Hepburn T."/>
            <person name="Howarth C."/>
            <person name="Jen D."/>
            <person name="Larson L."/>
            <person name="Lewis B."/>
            <person name="Mehta T."/>
            <person name="Park D."/>
            <person name="Pearson M."/>
            <person name="Roberts A."/>
            <person name="Saif S."/>
            <person name="Shenoy N."/>
            <person name="Sisk P."/>
            <person name="Stolte C."/>
            <person name="Sykes S."/>
            <person name="Walk T."/>
            <person name="White J."/>
            <person name="Yandava C."/>
            <person name="Burger G."/>
            <person name="Gray M.W."/>
            <person name="Holland P.W.H."/>
            <person name="King N."/>
            <person name="Lang F.B.F."/>
            <person name="Roger A.J."/>
            <person name="Ruiz-Trillo I."/>
            <person name="Lander E."/>
            <person name="Nusbaum C."/>
        </authorList>
    </citation>
    <scope>NUCLEOTIDE SEQUENCE [LARGE SCALE GENOMIC DNA]</scope>
    <source>
        <strain evidence="6">ATCC 38327</strain>
    </source>
</reference>
<feature type="compositionally biased region" description="Low complexity" evidence="3">
    <location>
        <begin position="489"/>
        <end position="498"/>
    </location>
</feature>
<dbReference type="PROSITE" id="PS50934">
    <property type="entry name" value="SWIRM"/>
    <property type="match status" value="1"/>
</dbReference>
<comment type="similarity">
    <text evidence="1">Belongs to the flavin monoamine oxidase family.</text>
</comment>
<evidence type="ECO:0000313" key="5">
    <source>
        <dbReference type="EMBL" id="KNE73118.1"/>
    </source>
</evidence>
<dbReference type="InterPro" id="IPR036388">
    <property type="entry name" value="WH-like_DNA-bd_sf"/>
</dbReference>
<dbReference type="Gene3D" id="1.10.10.10">
    <property type="entry name" value="Winged helix-like DNA-binding domain superfamily/Winged helix DNA-binding domain"/>
    <property type="match status" value="1"/>
</dbReference>
<dbReference type="eggNOG" id="KOG0029">
    <property type="taxonomic scope" value="Eukaryota"/>
</dbReference>
<dbReference type="InterPro" id="IPR009057">
    <property type="entry name" value="Homeodomain-like_sf"/>
</dbReference>
<evidence type="ECO:0000256" key="3">
    <source>
        <dbReference type="SAM" id="MobiDB-lite"/>
    </source>
</evidence>
<sequence length="1415" mass="149206">MADHDRSISPRLPATPAPAGTEAASTASASRVITPSAGSVQALLALCNPPSMSPFTALVPLTENPGSIHRVPSAAHVVLNDLFGPPPTSSSSTLPSTITEPDLTMASGASATQTTRTGAVTPSVSSAAMGTSTANSAIASTMSVSGPGTPTPPGPALIFDCLQRAIPRPSALTNIAPTGATRSGPLSPRIAPLSPTFKHNDELIQAAIAARLPVGNMTNAEYRVFGRHFGMPDALPTYLDVRNRILQAFFQSPTRSVSLDDALRTARTPRTDLATAVYQFLVRHGAINFGLVRPLPPTPAAANAPTVSARQRTFVVIGAGMAGLACARQLQHVFSAASALPPKVIVLEARNRVGGRMYTHPLYTKTRSESHGTVHATGVDLGAKIVTGWEGGNPVKTIVRHQLNLMAHDVTRATRLYDANGVPVPDERDVLCEAVFNEILEETVRMRVNAEENGRADVEMGEAGDEGDDDDAESEDEFVPTTHLSKTMASQSSSSFQRRSTRRAARAAGGQGRGAAAASPPRSLGEALERALEQHPRHQDLTDADLRLIHWHIANLEFANATTIDQLSLEHWDQDDEHEFFGPHSMVVGGYGQVPYALAFGAPSSSPSSSGHGESLVKDKLDIRLNAPVAMVEWKRTPRDNLRNGSAVGPNVIVRCRDGTEFDADAAIIAVPLGVLKANAIKFEPELPKTKTEAIARLGFGVLNKVVLVFQEPFWDLGADSFGFLNPMDPATRSYVPTRGQSYLFWNMTPVVKLPVLVGMIAGDAAVRLEAEPDQVIVQDAIKILERMHGAPIPALLETIVTRWSYDEFSRGSYSYVARTASGDDYDRLAAPVGNTLYFGGEHTCREYPATVHGAYLSGVHAAAQIGNVFLGNVKFVEDPECKKQAEQVASAARATPSVVNAKPSATIAEPSATSAEANEANEASTAASSLPNVAASSTSAVPSVTRVLVSAASAVPSLPSSAPFIPYAAPSGPSAIPAAPRAVPPAPAAASFSSSVGPSPPSAVLPTASVPSFTTGATSSATGVASSAVRPASFAAAVPRLPNAAPAPEPAQPPPLTVAEPATSSTPAIPAGSGTRFIGGISEATFHALDISRSVTPVEPDRAASSMSLDLDVDIHDTGRQPNGRKRKRSKRVERVISAKVWALKPVPANEWAVQDPVPPIPCTVSSCEHVSATPSAFHQHLISHLPTDQRGHYVVPDAQGAYPGLPMDLMPAQPPDWNRSPFLEYKVMYWVPYKANHPGLEHYQLQSGIATQWAELPTHIKESFTAVVDRIRNEVKRLASVFLLQCRALGVSDYATTRTVEVHADWSAVTELLNPDGTPRIREHADEPAASAPPVAPPVSHGSDPVETRVAPSPVDSRASPRQALVHASSGLVKTDVAAGLADTHAAPEPVETLAAASPTETRAGPRPGQDAR</sequence>
<dbReference type="Pfam" id="PF04433">
    <property type="entry name" value="SWIRM"/>
    <property type="match status" value="1"/>
</dbReference>
<feature type="region of interest" description="Disordered" evidence="3">
    <location>
        <begin position="1044"/>
        <end position="1075"/>
    </location>
</feature>
<feature type="compositionally biased region" description="Acidic residues" evidence="3">
    <location>
        <begin position="459"/>
        <end position="478"/>
    </location>
</feature>
<dbReference type="GO" id="GO:0010468">
    <property type="term" value="P:regulation of gene expression"/>
    <property type="evidence" value="ECO:0007669"/>
    <property type="project" value="UniProtKB-ARBA"/>
</dbReference>
<dbReference type="InterPro" id="IPR036188">
    <property type="entry name" value="FAD/NAD-bd_sf"/>
</dbReference>
<dbReference type="OrthoDB" id="5046242at2759"/>
<feature type="region of interest" description="Disordered" evidence="3">
    <location>
        <begin position="1"/>
        <end position="30"/>
    </location>
</feature>
<feature type="region of interest" description="Disordered" evidence="3">
    <location>
        <begin position="903"/>
        <end position="933"/>
    </location>
</feature>
<evidence type="ECO:0000256" key="1">
    <source>
        <dbReference type="ARBA" id="ARBA00005995"/>
    </source>
</evidence>
<dbReference type="InterPro" id="IPR007526">
    <property type="entry name" value="SWIRM"/>
</dbReference>
<dbReference type="Gene3D" id="3.90.660.10">
    <property type="match status" value="1"/>
</dbReference>
<protein>
    <recommendedName>
        <fullName evidence="4">SWIRM domain-containing protein</fullName>
    </recommendedName>
</protein>
<feature type="compositionally biased region" description="Low complexity" evidence="3">
    <location>
        <begin position="17"/>
        <end position="30"/>
    </location>
</feature>
<reference evidence="5 6" key="1">
    <citation type="submission" date="2009-11" db="EMBL/GenBank/DDBJ databases">
        <title>Annotation of Allomyces macrogynus ATCC 38327.</title>
        <authorList>
            <consortium name="The Broad Institute Genome Sequencing Platform"/>
            <person name="Russ C."/>
            <person name="Cuomo C."/>
            <person name="Burger G."/>
            <person name="Gray M.W."/>
            <person name="Holland P.W.H."/>
            <person name="King N."/>
            <person name="Lang F.B.F."/>
            <person name="Roger A.J."/>
            <person name="Ruiz-Trillo I."/>
            <person name="Young S.K."/>
            <person name="Zeng Q."/>
            <person name="Gargeya S."/>
            <person name="Fitzgerald M."/>
            <person name="Haas B."/>
            <person name="Abouelleil A."/>
            <person name="Alvarado L."/>
            <person name="Arachchi H.M."/>
            <person name="Berlin A."/>
            <person name="Chapman S.B."/>
            <person name="Gearin G."/>
            <person name="Goldberg J."/>
            <person name="Griggs A."/>
            <person name="Gujja S."/>
            <person name="Hansen M."/>
            <person name="Heiman D."/>
            <person name="Howarth C."/>
            <person name="Larimer J."/>
            <person name="Lui A."/>
            <person name="MacDonald P.J.P."/>
            <person name="McCowen C."/>
            <person name="Montmayeur A."/>
            <person name="Murphy C."/>
            <person name="Neiman D."/>
            <person name="Pearson M."/>
            <person name="Priest M."/>
            <person name="Roberts A."/>
            <person name="Saif S."/>
            <person name="Shea T."/>
            <person name="Sisk P."/>
            <person name="Stolte C."/>
            <person name="Sykes S."/>
            <person name="Wortman J."/>
            <person name="Nusbaum C."/>
            <person name="Birren B."/>
        </authorList>
    </citation>
    <scope>NUCLEOTIDE SEQUENCE [LARGE SCALE GENOMIC DNA]</scope>
    <source>
        <strain evidence="5 6">ATCC 38327</strain>
    </source>
</reference>
<dbReference type="InterPro" id="IPR002937">
    <property type="entry name" value="Amino_oxidase"/>
</dbReference>
<dbReference type="GO" id="GO:0050660">
    <property type="term" value="F:flavin adenine dinucleotide binding"/>
    <property type="evidence" value="ECO:0007669"/>
    <property type="project" value="TreeGrafter"/>
</dbReference>
<dbReference type="GO" id="GO:0006338">
    <property type="term" value="P:chromatin remodeling"/>
    <property type="evidence" value="ECO:0007669"/>
    <property type="project" value="TreeGrafter"/>
</dbReference>
<dbReference type="InterPro" id="IPR050281">
    <property type="entry name" value="Flavin_monoamine_oxidase"/>
</dbReference>
<gene>
    <name evidence="5" type="ORF">AMAG_17266</name>
</gene>